<dbReference type="AlphaFoldDB" id="E9S9B3"/>
<dbReference type="eggNOG" id="COG4978">
    <property type="taxonomic scope" value="Bacteria"/>
</dbReference>
<dbReference type="STRING" id="246199.CUS_6226"/>
<comment type="caution">
    <text evidence="1">The sequence shown here is derived from an EMBL/GenBank/DDBJ whole genome shotgun (WGS) entry which is preliminary data.</text>
</comment>
<reference evidence="1 2" key="1">
    <citation type="submission" date="2011-02" db="EMBL/GenBank/DDBJ databases">
        <authorList>
            <person name="Nelson K.E."/>
            <person name="Sutton G."/>
            <person name="Torralba M."/>
            <person name="Durkin S."/>
            <person name="Harkins D."/>
            <person name="Montgomery R."/>
            <person name="Ziemer C."/>
            <person name="Klaassens E."/>
            <person name="Ocuiv P."/>
            <person name="Morrison M."/>
        </authorList>
    </citation>
    <scope>NUCLEOTIDE SEQUENCE [LARGE SCALE GENOMIC DNA]</scope>
    <source>
        <strain evidence="1 2">8</strain>
    </source>
</reference>
<dbReference type="RefSeq" id="WP_002847571.1">
    <property type="nucleotide sequence ID" value="NZ_ADKM02000040.1"/>
</dbReference>
<name>E9S9B3_RUMAL</name>
<dbReference type="EMBL" id="ADKM02000040">
    <property type="protein sequence ID" value="EGC04075.1"/>
    <property type="molecule type" value="Genomic_DNA"/>
</dbReference>
<protein>
    <recommendedName>
        <fullName evidence="3">Transcriptional regulator, effector binding domain protein</fullName>
    </recommendedName>
</protein>
<evidence type="ECO:0000313" key="1">
    <source>
        <dbReference type="EMBL" id="EGC04075.1"/>
    </source>
</evidence>
<sequence length="158" mass="17262">MHEIISNVRLEMENVLSYRARATQAQLTQVSKDIAEMLKANGAKAVGPTVTATFAMDASGAEPVMDIEILVPLDKEISVTPPYAIKPLFRLTNALRIRHKGDPALLKDTADELMEYVKANSLTPITAGYNVTVQEPAAPEDIKDLIIDIYLGVTENVL</sequence>
<accession>E9S9B3</accession>
<keyword evidence="2" id="KW-1185">Reference proteome</keyword>
<dbReference type="Proteomes" id="UP000004259">
    <property type="component" value="Unassembled WGS sequence"/>
</dbReference>
<evidence type="ECO:0000313" key="2">
    <source>
        <dbReference type="Proteomes" id="UP000004259"/>
    </source>
</evidence>
<dbReference type="InterPro" id="IPR011256">
    <property type="entry name" value="Reg_factor_effector_dom_sf"/>
</dbReference>
<dbReference type="OrthoDB" id="2606326at2"/>
<organism evidence="1 2">
    <name type="scientific">Ruminococcus albus 8</name>
    <dbReference type="NCBI Taxonomy" id="246199"/>
    <lineage>
        <taxon>Bacteria</taxon>
        <taxon>Bacillati</taxon>
        <taxon>Bacillota</taxon>
        <taxon>Clostridia</taxon>
        <taxon>Eubacteriales</taxon>
        <taxon>Oscillospiraceae</taxon>
        <taxon>Ruminococcus</taxon>
    </lineage>
</organism>
<gene>
    <name evidence="1" type="ORF">CUS_6226</name>
</gene>
<dbReference type="Gene3D" id="3.20.80.10">
    <property type="entry name" value="Regulatory factor, effector binding domain"/>
    <property type="match status" value="1"/>
</dbReference>
<evidence type="ECO:0008006" key="3">
    <source>
        <dbReference type="Google" id="ProtNLM"/>
    </source>
</evidence>
<proteinExistence type="predicted"/>